<dbReference type="Pfam" id="PF08263">
    <property type="entry name" value="LRRNT_2"/>
    <property type="match status" value="1"/>
</dbReference>
<comment type="subcellular location">
    <subcellularLocation>
        <location evidence="1">Cell membrane</location>
        <topology evidence="1">Single-pass membrane protein</topology>
    </subcellularLocation>
</comment>
<dbReference type="InterPro" id="IPR017441">
    <property type="entry name" value="Protein_kinase_ATP_BS"/>
</dbReference>
<dbReference type="GO" id="GO:0005524">
    <property type="term" value="F:ATP binding"/>
    <property type="evidence" value="ECO:0007669"/>
    <property type="project" value="UniProtKB-UniRule"/>
</dbReference>
<evidence type="ECO:0000256" key="16">
    <source>
        <dbReference type="ARBA" id="ARBA00023136"/>
    </source>
</evidence>
<evidence type="ECO:0000256" key="17">
    <source>
        <dbReference type="ARBA" id="ARBA00023170"/>
    </source>
</evidence>
<keyword evidence="9 22" id="KW-0812">Transmembrane</keyword>
<keyword evidence="11" id="KW-0677">Repeat</keyword>
<dbReference type="Gene3D" id="3.80.10.10">
    <property type="entry name" value="Ribonuclease Inhibitor"/>
    <property type="match status" value="4"/>
</dbReference>
<comment type="catalytic activity">
    <reaction evidence="20">
        <text>L-seryl-[protein] + ATP = O-phospho-L-seryl-[protein] + ADP + H(+)</text>
        <dbReference type="Rhea" id="RHEA:17989"/>
        <dbReference type="Rhea" id="RHEA-COMP:9863"/>
        <dbReference type="Rhea" id="RHEA-COMP:11604"/>
        <dbReference type="ChEBI" id="CHEBI:15378"/>
        <dbReference type="ChEBI" id="CHEBI:29999"/>
        <dbReference type="ChEBI" id="CHEBI:30616"/>
        <dbReference type="ChEBI" id="CHEBI:83421"/>
        <dbReference type="ChEBI" id="CHEBI:456216"/>
        <dbReference type="EC" id="2.7.11.1"/>
    </reaction>
</comment>
<dbReference type="AlphaFoldDB" id="A0A061F7S8"/>
<dbReference type="FunFam" id="3.80.10.10:FF:000383">
    <property type="entry name" value="Leucine-rich repeat receptor protein kinase EMS1"/>
    <property type="match status" value="1"/>
</dbReference>
<dbReference type="InParanoid" id="A0A061F7S8"/>
<dbReference type="InterPro" id="IPR001611">
    <property type="entry name" value="Leu-rich_rpt"/>
</dbReference>
<dbReference type="GO" id="GO:0004674">
    <property type="term" value="F:protein serine/threonine kinase activity"/>
    <property type="evidence" value="ECO:0007669"/>
    <property type="project" value="UniProtKB-KW"/>
</dbReference>
<organism evidence="25 26">
    <name type="scientific">Theobroma cacao</name>
    <name type="common">Cacao</name>
    <name type="synonym">Cocoa</name>
    <dbReference type="NCBI Taxonomy" id="3641"/>
    <lineage>
        <taxon>Eukaryota</taxon>
        <taxon>Viridiplantae</taxon>
        <taxon>Streptophyta</taxon>
        <taxon>Embryophyta</taxon>
        <taxon>Tracheophyta</taxon>
        <taxon>Spermatophyta</taxon>
        <taxon>Magnoliopsida</taxon>
        <taxon>eudicotyledons</taxon>
        <taxon>Gunneridae</taxon>
        <taxon>Pentapetalae</taxon>
        <taxon>rosids</taxon>
        <taxon>malvids</taxon>
        <taxon>Malvales</taxon>
        <taxon>Malvaceae</taxon>
        <taxon>Byttnerioideae</taxon>
        <taxon>Theobroma</taxon>
    </lineage>
</organism>
<keyword evidence="13 25" id="KW-0418">Kinase</keyword>
<evidence type="ECO:0000256" key="4">
    <source>
        <dbReference type="ARBA" id="ARBA00022475"/>
    </source>
</evidence>
<dbReference type="EMBL" id="CM001885">
    <property type="protein sequence ID" value="EOY13415.1"/>
    <property type="molecule type" value="Genomic_DNA"/>
</dbReference>
<evidence type="ECO:0000256" key="5">
    <source>
        <dbReference type="ARBA" id="ARBA00022527"/>
    </source>
</evidence>
<evidence type="ECO:0000256" key="21">
    <source>
        <dbReference type="PROSITE-ProRule" id="PRU10141"/>
    </source>
</evidence>
<dbReference type="PROSITE" id="PS00108">
    <property type="entry name" value="PROTEIN_KINASE_ST"/>
    <property type="match status" value="1"/>
</dbReference>
<evidence type="ECO:0000256" key="1">
    <source>
        <dbReference type="ARBA" id="ARBA00004162"/>
    </source>
</evidence>
<dbReference type="FunFam" id="3.80.10.10:FF:000317">
    <property type="entry name" value="Inactive leucine-rich repeat receptor-like protein kinase"/>
    <property type="match status" value="2"/>
</dbReference>
<evidence type="ECO:0000256" key="23">
    <source>
        <dbReference type="SAM" id="SignalP"/>
    </source>
</evidence>
<gene>
    <name evidence="25" type="ORF">TCM_031983</name>
</gene>
<evidence type="ECO:0000256" key="11">
    <source>
        <dbReference type="ARBA" id="ARBA00022737"/>
    </source>
</evidence>
<dbReference type="SMART" id="SM00369">
    <property type="entry name" value="LRR_TYP"/>
    <property type="match status" value="13"/>
</dbReference>
<evidence type="ECO:0000313" key="25">
    <source>
        <dbReference type="EMBL" id="EOY13415.1"/>
    </source>
</evidence>
<evidence type="ECO:0000256" key="19">
    <source>
        <dbReference type="ARBA" id="ARBA00047899"/>
    </source>
</evidence>
<evidence type="ECO:0000256" key="14">
    <source>
        <dbReference type="ARBA" id="ARBA00022840"/>
    </source>
</evidence>
<dbReference type="Gramene" id="EOY13415">
    <property type="protein sequence ID" value="EOY13415"/>
    <property type="gene ID" value="TCM_031983"/>
</dbReference>
<dbReference type="InterPro" id="IPR008271">
    <property type="entry name" value="Ser/Thr_kinase_AS"/>
</dbReference>
<keyword evidence="16 22" id="KW-0472">Membrane</keyword>
<dbReference type="InterPro" id="IPR003591">
    <property type="entry name" value="Leu-rich_rpt_typical-subtyp"/>
</dbReference>
<evidence type="ECO:0000256" key="10">
    <source>
        <dbReference type="ARBA" id="ARBA00022729"/>
    </source>
</evidence>
<dbReference type="OMA" id="LANCENM"/>
<evidence type="ECO:0000256" key="3">
    <source>
        <dbReference type="ARBA" id="ARBA00012513"/>
    </source>
</evidence>
<evidence type="ECO:0000313" key="26">
    <source>
        <dbReference type="Proteomes" id="UP000026915"/>
    </source>
</evidence>
<dbReference type="GO" id="GO:0005886">
    <property type="term" value="C:plasma membrane"/>
    <property type="evidence" value="ECO:0000318"/>
    <property type="project" value="GO_Central"/>
</dbReference>
<protein>
    <recommendedName>
        <fullName evidence="3">non-specific serine/threonine protein kinase</fullName>
        <ecNumber evidence="3">2.7.11.1</ecNumber>
    </recommendedName>
</protein>
<keyword evidence="12 21" id="KW-0547">Nucleotide-binding</keyword>
<dbReference type="InterPro" id="IPR013210">
    <property type="entry name" value="LRR_N_plant-typ"/>
</dbReference>
<comment type="catalytic activity">
    <reaction evidence="19">
        <text>L-threonyl-[protein] + ATP = O-phospho-L-threonyl-[protein] + ADP + H(+)</text>
        <dbReference type="Rhea" id="RHEA:46608"/>
        <dbReference type="Rhea" id="RHEA-COMP:11060"/>
        <dbReference type="Rhea" id="RHEA-COMP:11605"/>
        <dbReference type="ChEBI" id="CHEBI:15378"/>
        <dbReference type="ChEBI" id="CHEBI:30013"/>
        <dbReference type="ChEBI" id="CHEBI:30616"/>
        <dbReference type="ChEBI" id="CHEBI:61977"/>
        <dbReference type="ChEBI" id="CHEBI:456216"/>
        <dbReference type="EC" id="2.7.11.1"/>
    </reaction>
</comment>
<comment type="similarity">
    <text evidence="2">Belongs to the protein kinase superfamily. Ser/Thr protein kinase family.</text>
</comment>
<keyword evidence="18" id="KW-0325">Glycoprotein</keyword>
<keyword evidence="7" id="KW-0433">Leucine-rich repeat</keyword>
<evidence type="ECO:0000256" key="12">
    <source>
        <dbReference type="ARBA" id="ARBA00022741"/>
    </source>
</evidence>
<dbReference type="PANTHER" id="PTHR27008">
    <property type="entry name" value="OS04G0122200 PROTEIN"/>
    <property type="match status" value="1"/>
</dbReference>
<feature type="binding site" evidence="21">
    <location>
        <position position="903"/>
    </location>
    <ligand>
        <name>ATP</name>
        <dbReference type="ChEBI" id="CHEBI:30616"/>
    </ligand>
</feature>
<dbReference type="SUPFAM" id="SSF56112">
    <property type="entry name" value="Protein kinase-like (PK-like)"/>
    <property type="match status" value="1"/>
</dbReference>
<name>A0A061F7S8_THECC</name>
<keyword evidence="15 22" id="KW-1133">Transmembrane helix</keyword>
<dbReference type="InterPro" id="IPR032675">
    <property type="entry name" value="LRR_dom_sf"/>
</dbReference>
<dbReference type="SUPFAM" id="SSF52058">
    <property type="entry name" value="L domain-like"/>
    <property type="match status" value="3"/>
</dbReference>
<dbReference type="PROSITE" id="PS50011">
    <property type="entry name" value="PROTEIN_KINASE_DOM"/>
    <property type="match status" value="1"/>
</dbReference>
<feature type="transmembrane region" description="Helical" evidence="22">
    <location>
        <begin position="819"/>
        <end position="839"/>
    </location>
</feature>
<dbReference type="InterPro" id="IPR001245">
    <property type="entry name" value="Ser-Thr/Tyr_kinase_cat_dom"/>
</dbReference>
<dbReference type="FunFam" id="3.80.10.10:FF:000129">
    <property type="entry name" value="Leucine-rich repeat receptor-like kinase"/>
    <property type="match status" value="1"/>
</dbReference>
<feature type="domain" description="Protein kinase" evidence="24">
    <location>
        <begin position="875"/>
        <end position="1155"/>
    </location>
</feature>
<evidence type="ECO:0000256" key="13">
    <source>
        <dbReference type="ARBA" id="ARBA00022777"/>
    </source>
</evidence>
<dbReference type="Pfam" id="PF07714">
    <property type="entry name" value="PK_Tyr_Ser-Thr"/>
    <property type="match status" value="1"/>
</dbReference>
<dbReference type="HOGENOM" id="CLU_000288_22_0_1"/>
<evidence type="ECO:0000256" key="15">
    <source>
        <dbReference type="ARBA" id="ARBA00022989"/>
    </source>
</evidence>
<keyword evidence="17" id="KW-0675">Receptor</keyword>
<keyword evidence="8" id="KW-0808">Transferase</keyword>
<evidence type="ECO:0000256" key="9">
    <source>
        <dbReference type="ARBA" id="ARBA00022692"/>
    </source>
</evidence>
<dbReference type="SMART" id="SM00365">
    <property type="entry name" value="LRR_SD22"/>
    <property type="match status" value="6"/>
</dbReference>
<dbReference type="eggNOG" id="ENOG502QPYS">
    <property type="taxonomic scope" value="Eukaryota"/>
</dbReference>
<evidence type="ECO:0000256" key="8">
    <source>
        <dbReference type="ARBA" id="ARBA00022679"/>
    </source>
</evidence>
<dbReference type="InterPro" id="IPR011009">
    <property type="entry name" value="Kinase-like_dom_sf"/>
</dbReference>
<feature type="chain" id="PRO_5001601720" description="non-specific serine/threonine protein kinase" evidence="23">
    <location>
        <begin position="23"/>
        <end position="1162"/>
    </location>
</feature>
<keyword evidence="5" id="KW-0723">Serine/threonine-protein kinase</keyword>
<dbReference type="Proteomes" id="UP000026915">
    <property type="component" value="Chromosome 7"/>
</dbReference>
<evidence type="ECO:0000256" key="22">
    <source>
        <dbReference type="SAM" id="Phobius"/>
    </source>
</evidence>
<evidence type="ECO:0000256" key="2">
    <source>
        <dbReference type="ARBA" id="ARBA00008684"/>
    </source>
</evidence>
<dbReference type="FunFam" id="1.10.510.10:FF:000358">
    <property type="entry name" value="Putative leucine-rich repeat receptor-like serine/threonine-protein kinase"/>
    <property type="match status" value="1"/>
</dbReference>
<dbReference type="InterPro" id="IPR000719">
    <property type="entry name" value="Prot_kinase_dom"/>
</dbReference>
<dbReference type="SMART" id="SM00220">
    <property type="entry name" value="S_TKc"/>
    <property type="match status" value="1"/>
</dbReference>
<keyword evidence="10 23" id="KW-0732">Signal</keyword>
<evidence type="ECO:0000256" key="18">
    <source>
        <dbReference type="ARBA" id="ARBA00023180"/>
    </source>
</evidence>
<keyword evidence="14 21" id="KW-0067">ATP-binding</keyword>
<dbReference type="PANTHER" id="PTHR27008:SF530">
    <property type="entry name" value="REPEAT PROTEIN KINASE FAMILY PROTEIN, PUTATIVE-RELATED"/>
    <property type="match status" value="1"/>
</dbReference>
<feature type="signal peptide" evidence="23">
    <location>
        <begin position="1"/>
        <end position="22"/>
    </location>
</feature>
<keyword evidence="6" id="KW-0597">Phosphoprotein</keyword>
<reference evidence="25 26" key="1">
    <citation type="journal article" date="2013" name="Genome Biol.">
        <title>The genome sequence of the most widely cultivated cacao type and its use to identify candidate genes regulating pod color.</title>
        <authorList>
            <person name="Motamayor J.C."/>
            <person name="Mockaitis K."/>
            <person name="Schmutz J."/>
            <person name="Haiminen N."/>
            <person name="Iii D.L."/>
            <person name="Cornejo O."/>
            <person name="Findley S.D."/>
            <person name="Zheng P."/>
            <person name="Utro F."/>
            <person name="Royaert S."/>
            <person name="Saski C."/>
            <person name="Jenkins J."/>
            <person name="Podicheti R."/>
            <person name="Zhao M."/>
            <person name="Scheffler B.E."/>
            <person name="Stack J.C."/>
            <person name="Feltus F.A."/>
            <person name="Mustiga G.M."/>
            <person name="Amores F."/>
            <person name="Phillips W."/>
            <person name="Marelli J.P."/>
            <person name="May G.D."/>
            <person name="Shapiro H."/>
            <person name="Ma J."/>
            <person name="Bustamante C.D."/>
            <person name="Schnell R.J."/>
            <person name="Main D."/>
            <person name="Gilbert D."/>
            <person name="Parida L."/>
            <person name="Kuhn D.N."/>
        </authorList>
    </citation>
    <scope>NUCLEOTIDE SEQUENCE [LARGE SCALE GENOMIC DNA]</scope>
    <source>
        <strain evidence="26">cv. Matina 1-6</strain>
    </source>
</reference>
<accession>A0A061F7S8</accession>
<evidence type="ECO:0000259" key="24">
    <source>
        <dbReference type="PROSITE" id="PS50011"/>
    </source>
</evidence>
<dbReference type="Pfam" id="PF13855">
    <property type="entry name" value="LRR_8"/>
    <property type="match status" value="2"/>
</dbReference>
<proteinExistence type="inferred from homology"/>
<dbReference type="PROSITE" id="PS00107">
    <property type="entry name" value="PROTEIN_KINASE_ATP"/>
    <property type="match status" value="1"/>
</dbReference>
<sequence length="1162" mass="128467">MTNPHFTLTDLMLLLLLRNCFSLSMESANITTDQLALLALKANVHDPQNLLAANWSISTSVCNWVGVSCGSKHQRVTALSLSNLSLTGTLPPHLGNLSFLSLLNIEENGFEGSLPVELANLHRLRYISFAKNNFTGELPSWFDSFPKLESLYLQKNYFTGVIPSSLCYLPKLETLDLHENNLKGQIPEEIGNLTSLKMLYLRNNQLSGSIPSSIFNISSLQDVELKSNYLTGSIPSIPLNLSSLQIIDFGFNNLTGHLPPDIFDHLPELQYIYLDRNQFSGGIPAGLFKHEQLQVLFLSHNKFEGTVPEGIGNLTTLKQLFISWNNFKGEIPRQIGDLIGLEMLGFAGDGVEGSIPSFIGNLTLLTVLDLSFNNFTGAIPLEITSLSHLEILYLGYNKLFGPIPPAIFNSSTMQKLSLQANRLSGHLPETLWLPQVEYFYLGENQLDGEIPSSLSNASQLISIELQGNFFSGFLPDTFGNLRNLEDLNLQENNFSSKLSSPEMSFISSLTNCRNLKYLYIDKNPLINTELPVSIGNLSSFLEVFSATGCNIKGSIPREIGNLSGLVDMNLDNNKLTGTIPTTVGRIRDLQSISLQDNDLEGSIPVDICRLESLSLLLLTNNKLSGPILACLGNLNSLRSLLLGSNSFTSSIPLNLTRLEDILHLNLSSNSLTGPLPIDIGKWKVVIDLDLSGNQLSGDIPASIGDLKGITHLSLSSNKLQGSIPQSTSGMIDLEFLDLSRNNLSGTIPRSLEKLWNLKYFNVSFNRLEGEIPDGGAFSNYSIQSFMGNQALCGAARLHLPPCKTNAHSRSRKITKLLKYILPTVVATTIITLALIIIFLRSQKRKASLPSYGDILPLATWRRISYHELQQATDGFCESNLLGVGSFGSVYQGTLPDGTSIAVKVFNLELEKAFKSFEVECEVLRNIRHRNLVKIISSCCKIDFKALVLEFLPNGSLEKWLYSHNHILDILQRLNIMIDVASALEYLHHGHTTSVVHCDLKPSNVLLDEDMGAHLVDFGIAKLLGEEGSVIQTMTLATIGYMAPEYGAEGIISIKGDVYSFGILLMEIFTRKKPTDEMFSEEMSLKNWVKQSLPSAVIQVVDKNLLSSREREHLAAKDCALSIMQLGTECSADLPEERIDMKNVVVKLKKIKIKFLKDIERVR</sequence>
<keyword evidence="26" id="KW-1185">Reference proteome</keyword>
<dbReference type="InterPro" id="IPR051809">
    <property type="entry name" value="Plant_receptor-like_S/T_kinase"/>
</dbReference>
<dbReference type="EC" id="2.7.11.1" evidence="3"/>
<dbReference type="Pfam" id="PF00560">
    <property type="entry name" value="LRR_1"/>
    <property type="match status" value="8"/>
</dbReference>
<dbReference type="FunFam" id="3.30.200.20:FF:000661">
    <property type="entry name" value="Serine-threonine protein kinase plant-type"/>
    <property type="match status" value="1"/>
</dbReference>
<evidence type="ECO:0000256" key="20">
    <source>
        <dbReference type="ARBA" id="ARBA00048679"/>
    </source>
</evidence>
<evidence type="ECO:0000256" key="6">
    <source>
        <dbReference type="ARBA" id="ARBA00022553"/>
    </source>
</evidence>
<evidence type="ECO:0000256" key="7">
    <source>
        <dbReference type="ARBA" id="ARBA00022614"/>
    </source>
</evidence>
<dbReference type="Gene3D" id="3.30.200.20">
    <property type="entry name" value="Phosphorylase Kinase, domain 1"/>
    <property type="match status" value="1"/>
</dbReference>
<dbReference type="Gene3D" id="1.10.510.10">
    <property type="entry name" value="Transferase(Phosphotransferase) domain 1"/>
    <property type="match status" value="1"/>
</dbReference>
<keyword evidence="4" id="KW-1003">Cell membrane</keyword>